<feature type="domain" description="PHP" evidence="9">
    <location>
        <begin position="6"/>
        <end position="188"/>
    </location>
</feature>
<evidence type="ECO:0000256" key="8">
    <source>
        <dbReference type="RuleBase" id="RU366003"/>
    </source>
</evidence>
<dbReference type="InterPro" id="IPR010140">
    <property type="entry name" value="Histidinol_P_phosphatase_HisJ"/>
</dbReference>
<name>A0A9D1TMV8_9SPIO</name>
<dbReference type="InterPro" id="IPR004013">
    <property type="entry name" value="PHP_dom"/>
</dbReference>
<keyword evidence="5 8" id="KW-0378">Hydrolase</keyword>
<proteinExistence type="inferred from homology"/>
<reference evidence="10" key="1">
    <citation type="journal article" date="2021" name="PeerJ">
        <title>Extensive microbial diversity within the chicken gut microbiome revealed by metagenomics and culture.</title>
        <authorList>
            <person name="Gilroy R."/>
            <person name="Ravi A."/>
            <person name="Getino M."/>
            <person name="Pursley I."/>
            <person name="Horton D.L."/>
            <person name="Alikhan N.F."/>
            <person name="Baker D."/>
            <person name="Gharbi K."/>
            <person name="Hall N."/>
            <person name="Watson M."/>
            <person name="Adriaenssens E.M."/>
            <person name="Foster-Nyarko E."/>
            <person name="Jarju S."/>
            <person name="Secka A."/>
            <person name="Antonio M."/>
            <person name="Oren A."/>
            <person name="Chaudhuri R.R."/>
            <person name="La Ragione R."/>
            <person name="Hildebrand F."/>
            <person name="Pallen M.J."/>
        </authorList>
    </citation>
    <scope>NUCLEOTIDE SEQUENCE</scope>
    <source>
        <strain evidence="10">Gambia11-129</strain>
    </source>
</reference>
<evidence type="ECO:0000256" key="4">
    <source>
        <dbReference type="ARBA" id="ARBA00022605"/>
    </source>
</evidence>
<dbReference type="PANTHER" id="PTHR21039:SF0">
    <property type="entry name" value="HISTIDINOL-PHOSPHATASE"/>
    <property type="match status" value="1"/>
</dbReference>
<dbReference type="Proteomes" id="UP000823936">
    <property type="component" value="Unassembled WGS sequence"/>
</dbReference>
<protein>
    <recommendedName>
        <fullName evidence="3 8">Histidinol-phosphatase</fullName>
        <shortName evidence="8">HolPase</shortName>
        <ecNumber evidence="3 8">3.1.3.15</ecNumber>
    </recommendedName>
</protein>
<gene>
    <name evidence="10" type="ORF">IAB12_02600</name>
</gene>
<evidence type="ECO:0000259" key="9">
    <source>
        <dbReference type="Pfam" id="PF02811"/>
    </source>
</evidence>
<evidence type="ECO:0000256" key="7">
    <source>
        <dbReference type="ARBA" id="ARBA00049158"/>
    </source>
</evidence>
<evidence type="ECO:0000256" key="3">
    <source>
        <dbReference type="ARBA" id="ARBA00013085"/>
    </source>
</evidence>
<evidence type="ECO:0000256" key="2">
    <source>
        <dbReference type="ARBA" id="ARBA00009152"/>
    </source>
</evidence>
<accession>A0A9D1TMV8</accession>
<dbReference type="InterPro" id="IPR016195">
    <property type="entry name" value="Pol/histidinol_Pase-like"/>
</dbReference>
<comment type="similarity">
    <text evidence="2 8">Belongs to the PHP hydrolase family. HisK subfamily.</text>
</comment>
<dbReference type="Gene3D" id="3.20.20.140">
    <property type="entry name" value="Metal-dependent hydrolases"/>
    <property type="match status" value="1"/>
</dbReference>
<reference evidence="10" key="2">
    <citation type="submission" date="2021-04" db="EMBL/GenBank/DDBJ databases">
        <authorList>
            <person name="Gilroy R."/>
        </authorList>
    </citation>
    <scope>NUCLEOTIDE SEQUENCE</scope>
    <source>
        <strain evidence="10">Gambia11-129</strain>
    </source>
</reference>
<sequence length="267" mass="30663">MQKYNLHTHSFYCGHGTGNIREYAEEALEKGLTLLGFTEHLPFPDDKLSRTRMPYSAKKKYEEDVKRTRDEYREKGLEILLGWECDYFSSYKSYFEDVKAECDYIICGTHYKICEAGLKSLFYGKLTQSEVLNIAERTAEAASTHLFDFIAHPDVFFIGYEDFDSTAEKASRIIIEEAMKSGAELEINGNGLIRPSQFLRPAYPVKDFWMLARSMGIEKAVCSSDAHSVENLTKSFSLMDEFIKNAGIKRAEPYFSSSLKFRNPDQK</sequence>
<dbReference type="SUPFAM" id="SSF89550">
    <property type="entry name" value="PHP domain-like"/>
    <property type="match status" value="1"/>
</dbReference>
<dbReference type="GO" id="GO:0004401">
    <property type="term" value="F:histidinol-phosphatase activity"/>
    <property type="evidence" value="ECO:0007669"/>
    <property type="project" value="UniProtKB-UniRule"/>
</dbReference>
<evidence type="ECO:0000313" key="10">
    <source>
        <dbReference type="EMBL" id="HIV98653.1"/>
    </source>
</evidence>
<evidence type="ECO:0000256" key="5">
    <source>
        <dbReference type="ARBA" id="ARBA00022801"/>
    </source>
</evidence>
<comment type="caution">
    <text evidence="10">The sequence shown here is derived from an EMBL/GenBank/DDBJ whole genome shotgun (WGS) entry which is preliminary data.</text>
</comment>
<evidence type="ECO:0000313" key="11">
    <source>
        <dbReference type="Proteomes" id="UP000823936"/>
    </source>
</evidence>
<dbReference type="GO" id="GO:0000105">
    <property type="term" value="P:L-histidine biosynthetic process"/>
    <property type="evidence" value="ECO:0007669"/>
    <property type="project" value="UniProtKB-UniRule"/>
</dbReference>
<dbReference type="AlphaFoldDB" id="A0A9D1TMV8"/>
<comment type="catalytic activity">
    <reaction evidence="7 8">
        <text>L-histidinol phosphate + H2O = L-histidinol + phosphate</text>
        <dbReference type="Rhea" id="RHEA:14465"/>
        <dbReference type="ChEBI" id="CHEBI:15377"/>
        <dbReference type="ChEBI" id="CHEBI:43474"/>
        <dbReference type="ChEBI" id="CHEBI:57699"/>
        <dbReference type="ChEBI" id="CHEBI:57980"/>
        <dbReference type="EC" id="3.1.3.15"/>
    </reaction>
</comment>
<dbReference type="EMBL" id="DXHU01000011">
    <property type="protein sequence ID" value="HIV98653.1"/>
    <property type="molecule type" value="Genomic_DNA"/>
</dbReference>
<evidence type="ECO:0000256" key="6">
    <source>
        <dbReference type="ARBA" id="ARBA00023102"/>
    </source>
</evidence>
<comment type="pathway">
    <text evidence="1 8">Amino-acid biosynthesis; L-histidine biosynthesis; L-histidine from 5-phospho-alpha-D-ribose 1-diphosphate: step 8/9.</text>
</comment>
<keyword evidence="4 8" id="KW-0028">Amino-acid biosynthesis</keyword>
<dbReference type="PANTHER" id="PTHR21039">
    <property type="entry name" value="HISTIDINOL PHOSPHATASE-RELATED"/>
    <property type="match status" value="1"/>
</dbReference>
<keyword evidence="6 8" id="KW-0368">Histidine biosynthesis</keyword>
<dbReference type="EC" id="3.1.3.15" evidence="3 8"/>
<organism evidence="10 11">
    <name type="scientific">Candidatus Ornithospirochaeta avicola</name>
    <dbReference type="NCBI Taxonomy" id="2840896"/>
    <lineage>
        <taxon>Bacteria</taxon>
        <taxon>Pseudomonadati</taxon>
        <taxon>Spirochaetota</taxon>
        <taxon>Spirochaetia</taxon>
        <taxon>Spirochaetales</taxon>
        <taxon>Spirochaetaceae</taxon>
        <taxon>Spirochaetaceae incertae sedis</taxon>
        <taxon>Candidatus Ornithospirochaeta</taxon>
    </lineage>
</organism>
<evidence type="ECO:0000256" key="1">
    <source>
        <dbReference type="ARBA" id="ARBA00004970"/>
    </source>
</evidence>
<dbReference type="GO" id="GO:0005737">
    <property type="term" value="C:cytoplasm"/>
    <property type="evidence" value="ECO:0007669"/>
    <property type="project" value="TreeGrafter"/>
</dbReference>
<dbReference type="Pfam" id="PF02811">
    <property type="entry name" value="PHP"/>
    <property type="match status" value="1"/>
</dbReference>